<comment type="subcellular location">
    <subcellularLocation>
        <location evidence="1">Membrane</location>
        <topology evidence="1">Multi-pass membrane protein</topology>
    </subcellularLocation>
</comment>
<accession>A0A6A5GX51</accession>
<dbReference type="KEGG" id="crq:GCK72_015675"/>
<proteinExistence type="inferred from homology"/>
<protein>
    <submittedName>
        <fullName evidence="6">Uncharacterized protein</fullName>
    </submittedName>
</protein>
<dbReference type="GO" id="GO:0015137">
    <property type="term" value="F:citrate transmembrane transporter activity"/>
    <property type="evidence" value="ECO:0007669"/>
    <property type="project" value="TreeGrafter"/>
</dbReference>
<evidence type="ECO:0000256" key="2">
    <source>
        <dbReference type="ARBA" id="ARBA00006772"/>
    </source>
</evidence>
<gene>
    <name evidence="6" type="ORF">GCK72_015675</name>
</gene>
<keyword evidence="3" id="KW-0812">Transmembrane</keyword>
<reference evidence="6 7" key="1">
    <citation type="submission" date="2019-12" db="EMBL/GenBank/DDBJ databases">
        <title>Chromosome-level assembly of the Caenorhabditis remanei genome.</title>
        <authorList>
            <person name="Teterina A.A."/>
            <person name="Willis J.H."/>
            <person name="Phillips P.C."/>
        </authorList>
    </citation>
    <scope>NUCLEOTIDE SEQUENCE [LARGE SCALE GENOMIC DNA]</scope>
    <source>
        <strain evidence="6 7">PX506</strain>
        <tissue evidence="6">Whole organism</tissue>
    </source>
</reference>
<keyword evidence="5" id="KW-0472">Membrane</keyword>
<evidence type="ECO:0000256" key="5">
    <source>
        <dbReference type="ARBA" id="ARBA00023136"/>
    </source>
</evidence>
<organism evidence="6 7">
    <name type="scientific">Caenorhabditis remanei</name>
    <name type="common">Caenorhabditis vulgaris</name>
    <dbReference type="NCBI Taxonomy" id="31234"/>
    <lineage>
        <taxon>Eukaryota</taxon>
        <taxon>Metazoa</taxon>
        <taxon>Ecdysozoa</taxon>
        <taxon>Nematoda</taxon>
        <taxon>Chromadorea</taxon>
        <taxon>Rhabditida</taxon>
        <taxon>Rhabditina</taxon>
        <taxon>Rhabditomorpha</taxon>
        <taxon>Rhabditoidea</taxon>
        <taxon>Rhabditidae</taxon>
        <taxon>Peloderinae</taxon>
        <taxon>Caenorhabditis</taxon>
    </lineage>
</organism>
<dbReference type="RefSeq" id="XP_003095143.2">
    <property type="nucleotide sequence ID" value="XM_003095095.2"/>
</dbReference>
<dbReference type="Proteomes" id="UP000483820">
    <property type="component" value="Chromosome IV"/>
</dbReference>
<evidence type="ECO:0000313" key="6">
    <source>
        <dbReference type="EMBL" id="KAF1759214.1"/>
    </source>
</evidence>
<dbReference type="CTD" id="9802420"/>
<comment type="similarity">
    <text evidence="2">Belongs to the SLC13A/DASS transporter (TC 2.A.47) family. NADC subfamily.</text>
</comment>
<dbReference type="InterPro" id="IPR001898">
    <property type="entry name" value="SLC13A/DASS"/>
</dbReference>
<dbReference type="GeneID" id="9802420"/>
<sequence>MFIEALIITAAVEKCDLHERVVLAVLLCVGSEPKWIMPGFMTVTALRSNFVSTTAIMVLIVQSVVQQLISSSQHQEELEQQLEPE</sequence>
<evidence type="ECO:0000256" key="3">
    <source>
        <dbReference type="ARBA" id="ARBA00022692"/>
    </source>
</evidence>
<keyword evidence="4" id="KW-1133">Transmembrane helix</keyword>
<dbReference type="AlphaFoldDB" id="A0A6A5GX51"/>
<dbReference type="PANTHER" id="PTHR10283">
    <property type="entry name" value="SOLUTE CARRIER FAMILY 13 MEMBER"/>
    <property type="match status" value="1"/>
</dbReference>
<evidence type="ECO:0000256" key="1">
    <source>
        <dbReference type="ARBA" id="ARBA00004141"/>
    </source>
</evidence>
<comment type="caution">
    <text evidence="6">The sequence shown here is derived from an EMBL/GenBank/DDBJ whole genome shotgun (WGS) entry which is preliminary data.</text>
</comment>
<dbReference type="Pfam" id="PF00939">
    <property type="entry name" value="Na_sulph_symp"/>
    <property type="match status" value="1"/>
</dbReference>
<evidence type="ECO:0000256" key="4">
    <source>
        <dbReference type="ARBA" id="ARBA00022989"/>
    </source>
</evidence>
<dbReference type="GO" id="GO:0015141">
    <property type="term" value="F:succinate transmembrane transporter activity"/>
    <property type="evidence" value="ECO:0007669"/>
    <property type="project" value="TreeGrafter"/>
</dbReference>
<dbReference type="PANTHER" id="PTHR10283:SF85">
    <property type="entry name" value="SODIUM-DEPENDENT HIGH-AFFINITY DICARBOXYLATE TRANSPORTER 3"/>
    <property type="match status" value="1"/>
</dbReference>
<evidence type="ECO:0000313" key="7">
    <source>
        <dbReference type="Proteomes" id="UP000483820"/>
    </source>
</evidence>
<dbReference type="GO" id="GO:0005886">
    <property type="term" value="C:plasma membrane"/>
    <property type="evidence" value="ECO:0007669"/>
    <property type="project" value="TreeGrafter"/>
</dbReference>
<dbReference type="EMBL" id="WUAV01000004">
    <property type="protein sequence ID" value="KAF1759214.1"/>
    <property type="molecule type" value="Genomic_DNA"/>
</dbReference>
<name>A0A6A5GX51_CAERE</name>